<dbReference type="OrthoDB" id="2315594at2759"/>
<dbReference type="EMBL" id="CAJVPI010000723">
    <property type="protein sequence ID" value="CAG8566251.1"/>
    <property type="molecule type" value="Genomic_DNA"/>
</dbReference>
<comment type="caution">
    <text evidence="1">The sequence shown here is derived from an EMBL/GenBank/DDBJ whole genome shotgun (WGS) entry which is preliminary data.</text>
</comment>
<accession>A0A9N9BF37</accession>
<protein>
    <submittedName>
        <fullName evidence="1">5668_t:CDS:1</fullName>
    </submittedName>
</protein>
<gene>
    <name evidence="1" type="ORF">PBRASI_LOCUS5859</name>
</gene>
<evidence type="ECO:0000313" key="2">
    <source>
        <dbReference type="Proteomes" id="UP000789739"/>
    </source>
</evidence>
<dbReference type="AlphaFoldDB" id="A0A9N9BF37"/>
<keyword evidence="2" id="KW-1185">Reference proteome</keyword>
<proteinExistence type="predicted"/>
<reference evidence="1" key="1">
    <citation type="submission" date="2021-06" db="EMBL/GenBank/DDBJ databases">
        <authorList>
            <person name="Kallberg Y."/>
            <person name="Tangrot J."/>
            <person name="Rosling A."/>
        </authorList>
    </citation>
    <scope>NUCLEOTIDE SEQUENCE</scope>
    <source>
        <strain evidence="1">BR232B</strain>
    </source>
</reference>
<organism evidence="1 2">
    <name type="scientific">Paraglomus brasilianum</name>
    <dbReference type="NCBI Taxonomy" id="144538"/>
    <lineage>
        <taxon>Eukaryota</taxon>
        <taxon>Fungi</taxon>
        <taxon>Fungi incertae sedis</taxon>
        <taxon>Mucoromycota</taxon>
        <taxon>Glomeromycotina</taxon>
        <taxon>Glomeromycetes</taxon>
        <taxon>Paraglomerales</taxon>
        <taxon>Paraglomeraceae</taxon>
        <taxon>Paraglomus</taxon>
    </lineage>
</organism>
<name>A0A9N9BF37_9GLOM</name>
<sequence>MPIGQPVMTRDIDRFSLLNSRYVYFVKARVCEFWANEGHDVMMYENAGESACWFVGQPVLFFHPVFGKFITNYNNENLEVSWQIDDGSSNNGVILENDRYLVALHEVKNEIGEGGSDLFFASIIFMFKFLETGKAGPWLCIAAGIFTDHGVLDPLTDFVPLVLVPMKHPNEIDHIVRLFQAWKLAVMDLKHFYHTDKTVGSAWSAKNPCGHQNLFPYPNSFTIDDKKVEFTYESWMSRSKSMCTATISDMDDIIVKFTKNYCGDAHKLCATEGLAPQLLCVDRKIVSGCIMENIKEAKPLHETTFNLKKDQDQVFQDIQQAISLSTIIITT</sequence>
<evidence type="ECO:0000313" key="1">
    <source>
        <dbReference type="EMBL" id="CAG8566251.1"/>
    </source>
</evidence>
<dbReference type="Proteomes" id="UP000789739">
    <property type="component" value="Unassembled WGS sequence"/>
</dbReference>